<feature type="region of interest" description="Disordered" evidence="1">
    <location>
        <begin position="72"/>
        <end position="96"/>
    </location>
</feature>
<dbReference type="Proteomes" id="UP000636709">
    <property type="component" value="Unassembled WGS sequence"/>
</dbReference>
<feature type="compositionally biased region" description="Basic and acidic residues" evidence="1">
    <location>
        <begin position="72"/>
        <end position="82"/>
    </location>
</feature>
<evidence type="ECO:0000313" key="2">
    <source>
        <dbReference type="EMBL" id="KAF8725393.1"/>
    </source>
</evidence>
<reference evidence="2" key="1">
    <citation type="submission" date="2020-07" db="EMBL/GenBank/DDBJ databases">
        <title>Genome sequence and genetic diversity analysis of an under-domesticated orphan crop, white fonio (Digitaria exilis).</title>
        <authorList>
            <person name="Bennetzen J.L."/>
            <person name="Chen S."/>
            <person name="Ma X."/>
            <person name="Wang X."/>
            <person name="Yssel A.E.J."/>
            <person name="Chaluvadi S.R."/>
            <person name="Johnson M."/>
            <person name="Gangashetty P."/>
            <person name="Hamidou F."/>
            <person name="Sanogo M.D."/>
            <person name="Zwaenepoel A."/>
            <person name="Wallace J."/>
            <person name="Van De Peer Y."/>
            <person name="Van Deynze A."/>
        </authorList>
    </citation>
    <scope>NUCLEOTIDE SEQUENCE</scope>
    <source>
        <tissue evidence="2">Leaves</tissue>
    </source>
</reference>
<evidence type="ECO:0000313" key="3">
    <source>
        <dbReference type="Proteomes" id="UP000636709"/>
    </source>
</evidence>
<accession>A0A835F157</accession>
<organism evidence="2 3">
    <name type="scientific">Digitaria exilis</name>
    <dbReference type="NCBI Taxonomy" id="1010633"/>
    <lineage>
        <taxon>Eukaryota</taxon>
        <taxon>Viridiplantae</taxon>
        <taxon>Streptophyta</taxon>
        <taxon>Embryophyta</taxon>
        <taxon>Tracheophyta</taxon>
        <taxon>Spermatophyta</taxon>
        <taxon>Magnoliopsida</taxon>
        <taxon>Liliopsida</taxon>
        <taxon>Poales</taxon>
        <taxon>Poaceae</taxon>
        <taxon>PACMAD clade</taxon>
        <taxon>Panicoideae</taxon>
        <taxon>Panicodae</taxon>
        <taxon>Paniceae</taxon>
        <taxon>Anthephorinae</taxon>
        <taxon>Digitaria</taxon>
    </lineage>
</organism>
<keyword evidence="3" id="KW-1185">Reference proteome</keyword>
<dbReference type="EMBL" id="JACEFO010001653">
    <property type="protein sequence ID" value="KAF8725393.1"/>
    <property type="molecule type" value="Genomic_DNA"/>
</dbReference>
<dbReference type="AlphaFoldDB" id="A0A835F157"/>
<protein>
    <submittedName>
        <fullName evidence="2">Uncharacterized protein</fullName>
    </submittedName>
</protein>
<evidence type="ECO:0000256" key="1">
    <source>
        <dbReference type="SAM" id="MobiDB-lite"/>
    </source>
</evidence>
<gene>
    <name evidence="2" type="ORF">HU200_019911</name>
</gene>
<feature type="region of interest" description="Disordered" evidence="1">
    <location>
        <begin position="1"/>
        <end position="55"/>
    </location>
</feature>
<comment type="caution">
    <text evidence="2">The sequence shown here is derived from an EMBL/GenBank/DDBJ whole genome shotgun (WGS) entry which is preliminary data.</text>
</comment>
<name>A0A835F157_9POAL</name>
<sequence length="145" mass="15311">MAMQPELAARPDEQRAGLARHGAPGRAWAKGQAPPTVGPVAARSPSTRPCPLGCGRARHGKLGVLDRLARHEKGPTTRHEARTGTARPSPCRAGPTSCQPGQYFPARASSLPDHGVLLVNVECNGVIDAAQKRLPLHEIALRLSS</sequence>
<proteinExistence type="predicted"/>